<evidence type="ECO:0000313" key="2">
    <source>
        <dbReference type="EMBL" id="MBO1512208.1"/>
    </source>
</evidence>
<dbReference type="EMBL" id="JAGDEL010000006">
    <property type="protein sequence ID" value="MBO1512208.1"/>
    <property type="molecule type" value="Genomic_DNA"/>
</dbReference>
<comment type="caution">
    <text evidence="2">The sequence shown here is derived from an EMBL/GenBank/DDBJ whole genome shotgun (WGS) entry which is preliminary data.</text>
</comment>
<dbReference type="RefSeq" id="WP_207977981.1">
    <property type="nucleotide sequence ID" value="NZ_JAGDEL010000006.1"/>
</dbReference>
<sequence>MLRKILKSLISSKSSHSHHRYSSSDFKKRKSGFNHPSKYGHQYYKKKHKSSGFFSSYSS</sequence>
<feature type="region of interest" description="Disordered" evidence="1">
    <location>
        <begin position="9"/>
        <end position="42"/>
    </location>
</feature>
<evidence type="ECO:0000313" key="3">
    <source>
        <dbReference type="Proteomes" id="UP000663981"/>
    </source>
</evidence>
<evidence type="ECO:0000256" key="1">
    <source>
        <dbReference type="SAM" id="MobiDB-lite"/>
    </source>
</evidence>
<gene>
    <name evidence="2" type="ORF">I7822_11075</name>
</gene>
<protein>
    <submittedName>
        <fullName evidence="2">Uncharacterized protein</fullName>
    </submittedName>
</protein>
<feature type="compositionally biased region" description="Basic residues" evidence="1">
    <location>
        <begin position="15"/>
        <end position="32"/>
    </location>
</feature>
<name>A0ABS3N1S9_9BACI</name>
<organism evidence="2 3">
    <name type="scientific">Metabacillus bambusae</name>
    <dbReference type="NCBI Taxonomy" id="2795218"/>
    <lineage>
        <taxon>Bacteria</taxon>
        <taxon>Bacillati</taxon>
        <taxon>Bacillota</taxon>
        <taxon>Bacilli</taxon>
        <taxon>Bacillales</taxon>
        <taxon>Bacillaceae</taxon>
        <taxon>Metabacillus</taxon>
    </lineage>
</organism>
<accession>A0ABS3N1S9</accession>
<proteinExistence type="predicted"/>
<reference evidence="2 3" key="1">
    <citation type="submission" date="2021-03" db="EMBL/GenBank/DDBJ databases">
        <title>Whole genome sequence of Metabacillus bambusae BG109.</title>
        <authorList>
            <person name="Jeong J.W."/>
        </authorList>
    </citation>
    <scope>NUCLEOTIDE SEQUENCE [LARGE SCALE GENOMIC DNA]</scope>
    <source>
        <strain evidence="2 3">BG109</strain>
    </source>
</reference>
<keyword evidence="3" id="KW-1185">Reference proteome</keyword>
<dbReference type="Proteomes" id="UP000663981">
    <property type="component" value="Unassembled WGS sequence"/>
</dbReference>